<gene>
    <name evidence="3" type="ORF">FTUN_3395</name>
</gene>
<organism evidence="3 4">
    <name type="scientific">Frigoriglobus tundricola</name>
    <dbReference type="NCBI Taxonomy" id="2774151"/>
    <lineage>
        <taxon>Bacteria</taxon>
        <taxon>Pseudomonadati</taxon>
        <taxon>Planctomycetota</taxon>
        <taxon>Planctomycetia</taxon>
        <taxon>Gemmatales</taxon>
        <taxon>Gemmataceae</taxon>
        <taxon>Frigoriglobus</taxon>
    </lineage>
</organism>
<sequence length="201" mass="22051">MSTAARPLPYMPTFLNEASMAKFSTARYDRIVETGLLTPEDNVELLENYVVLKMSKNPAHDGTALRVRKRLTRALSPGWDIREQGTLALSDSRPEPDFSVVREDPSDYTTRHPTATDTALVIEIANTSIQRDKARIYARAGLVCYWIVNLEDRRIEVHTQPSGPGDSPAYASVQTFAPGDTVPLVLDGATVAAIPAADLLP</sequence>
<feature type="region of interest" description="Disordered" evidence="1">
    <location>
        <begin position="86"/>
        <end position="112"/>
    </location>
</feature>
<dbReference type="PANTHER" id="PTHR35400:SF1">
    <property type="entry name" value="SLR1083 PROTEIN"/>
    <property type="match status" value="1"/>
</dbReference>
<dbReference type="Pfam" id="PF05685">
    <property type="entry name" value="Uma2"/>
    <property type="match status" value="1"/>
</dbReference>
<dbReference type="AlphaFoldDB" id="A0A6M5YRF9"/>
<evidence type="ECO:0000259" key="2">
    <source>
        <dbReference type="Pfam" id="PF05685"/>
    </source>
</evidence>
<reference evidence="4" key="1">
    <citation type="submission" date="2020-05" db="EMBL/GenBank/DDBJ databases">
        <title>Frigoriglobus tundricola gen. nov., sp. nov., a psychrotolerant cellulolytic planctomycete of the family Gemmataceae with two divergent copies of 16S rRNA gene.</title>
        <authorList>
            <person name="Kulichevskaya I.S."/>
            <person name="Ivanova A.A."/>
            <person name="Naumoff D.G."/>
            <person name="Beletsky A.V."/>
            <person name="Rijpstra W.I.C."/>
            <person name="Sinninghe Damste J.S."/>
            <person name="Mardanov A.V."/>
            <person name="Ravin N.V."/>
            <person name="Dedysh S.N."/>
        </authorList>
    </citation>
    <scope>NUCLEOTIDE SEQUENCE [LARGE SCALE GENOMIC DNA]</scope>
    <source>
        <strain evidence="4">PL17</strain>
    </source>
</reference>
<dbReference type="Proteomes" id="UP000503447">
    <property type="component" value="Chromosome"/>
</dbReference>
<keyword evidence="3" id="KW-0540">Nuclease</keyword>
<evidence type="ECO:0000256" key="1">
    <source>
        <dbReference type="SAM" id="MobiDB-lite"/>
    </source>
</evidence>
<feature type="compositionally biased region" description="Basic and acidic residues" evidence="1">
    <location>
        <begin position="92"/>
        <end position="105"/>
    </location>
</feature>
<accession>A0A6M5YRF9</accession>
<dbReference type="InterPro" id="IPR011335">
    <property type="entry name" value="Restrct_endonuc-II-like"/>
</dbReference>
<evidence type="ECO:0000313" key="3">
    <source>
        <dbReference type="EMBL" id="QJW95841.1"/>
    </source>
</evidence>
<keyword evidence="3" id="KW-0255">Endonuclease</keyword>
<protein>
    <submittedName>
        <fullName evidence="3">Uma2 family endonuclease</fullName>
    </submittedName>
</protein>
<dbReference type="InterPro" id="IPR008538">
    <property type="entry name" value="Uma2"/>
</dbReference>
<dbReference type="Gene3D" id="3.90.1570.10">
    <property type="entry name" value="tt1808, chain A"/>
    <property type="match status" value="1"/>
</dbReference>
<dbReference type="InterPro" id="IPR012296">
    <property type="entry name" value="Nuclease_put_TT1808"/>
</dbReference>
<keyword evidence="4" id="KW-1185">Reference proteome</keyword>
<dbReference type="GO" id="GO:0004519">
    <property type="term" value="F:endonuclease activity"/>
    <property type="evidence" value="ECO:0007669"/>
    <property type="project" value="UniProtKB-KW"/>
</dbReference>
<dbReference type="CDD" id="cd06260">
    <property type="entry name" value="DUF820-like"/>
    <property type="match status" value="1"/>
</dbReference>
<proteinExistence type="predicted"/>
<feature type="domain" description="Putative restriction endonuclease" evidence="2">
    <location>
        <begin position="38"/>
        <end position="185"/>
    </location>
</feature>
<dbReference type="PANTHER" id="PTHR35400">
    <property type="entry name" value="SLR1083 PROTEIN"/>
    <property type="match status" value="1"/>
</dbReference>
<evidence type="ECO:0000313" key="4">
    <source>
        <dbReference type="Proteomes" id="UP000503447"/>
    </source>
</evidence>
<dbReference type="RefSeq" id="WP_171471546.1">
    <property type="nucleotide sequence ID" value="NZ_CP053452.2"/>
</dbReference>
<name>A0A6M5YRF9_9BACT</name>
<keyword evidence="3" id="KW-0378">Hydrolase</keyword>
<dbReference type="EMBL" id="CP053452">
    <property type="protein sequence ID" value="QJW95841.1"/>
    <property type="molecule type" value="Genomic_DNA"/>
</dbReference>
<dbReference type="KEGG" id="ftj:FTUN_3395"/>
<dbReference type="SUPFAM" id="SSF52980">
    <property type="entry name" value="Restriction endonuclease-like"/>
    <property type="match status" value="1"/>
</dbReference>